<dbReference type="InterPro" id="IPR041468">
    <property type="entry name" value="HTH_ParB/Spo0J"/>
</dbReference>
<dbReference type="EMBL" id="VJNC01000005">
    <property type="protein sequence ID" value="TSE22524.1"/>
    <property type="molecule type" value="Genomic_DNA"/>
</dbReference>
<dbReference type="InterPro" id="IPR050336">
    <property type="entry name" value="Chromosome_partition/occlusion"/>
</dbReference>
<dbReference type="FunFam" id="1.10.10.2830:FF:000001">
    <property type="entry name" value="Chromosome partitioning protein ParB"/>
    <property type="match status" value="1"/>
</dbReference>
<dbReference type="OrthoDB" id="9802051at2"/>
<dbReference type="InterPro" id="IPR057240">
    <property type="entry name" value="ParB_dimer_C"/>
</dbReference>
<dbReference type="PANTHER" id="PTHR33375:SF1">
    <property type="entry name" value="CHROMOSOME-PARTITIONING PROTEIN PARB-RELATED"/>
    <property type="match status" value="1"/>
</dbReference>
<dbReference type="Proteomes" id="UP000315577">
    <property type="component" value="Unassembled WGS sequence"/>
</dbReference>
<evidence type="ECO:0000313" key="11">
    <source>
        <dbReference type="Proteomes" id="UP000315577"/>
    </source>
</evidence>
<evidence type="ECO:0000259" key="7">
    <source>
        <dbReference type="SMART" id="SM00470"/>
    </source>
</evidence>
<dbReference type="Gene3D" id="1.10.10.2830">
    <property type="match status" value="1"/>
</dbReference>
<evidence type="ECO:0000256" key="3">
    <source>
        <dbReference type="ARBA" id="ARBA00023125"/>
    </source>
</evidence>
<dbReference type="SUPFAM" id="SSF109709">
    <property type="entry name" value="KorB DNA-binding domain-like"/>
    <property type="match status" value="1"/>
</dbReference>
<dbReference type="GO" id="GO:0007059">
    <property type="term" value="P:chromosome segregation"/>
    <property type="evidence" value="ECO:0007669"/>
    <property type="project" value="UniProtKB-KW"/>
</dbReference>
<dbReference type="PANTHER" id="PTHR33375">
    <property type="entry name" value="CHROMOSOME-PARTITIONING PROTEIN PARB-RELATED"/>
    <property type="match status" value="1"/>
</dbReference>
<keyword evidence="2" id="KW-0159">Chromosome partition</keyword>
<protein>
    <submittedName>
        <fullName evidence="9">Chromosome-partitioning protein ParB</fullName>
    </submittedName>
    <submittedName>
        <fullName evidence="8">ParB family chromosome partitioning protein</fullName>
    </submittedName>
</protein>
<accession>A0A4V2UW22</accession>
<dbReference type="SMART" id="SM00470">
    <property type="entry name" value="ParB"/>
    <property type="match status" value="1"/>
</dbReference>
<feature type="domain" description="ParB-like N-terminal" evidence="7">
    <location>
        <begin position="32"/>
        <end position="150"/>
    </location>
</feature>
<dbReference type="InterPro" id="IPR036086">
    <property type="entry name" value="ParB/Sulfiredoxin_sf"/>
</dbReference>
<evidence type="ECO:0000313" key="10">
    <source>
        <dbReference type="Proteomes" id="UP000295536"/>
    </source>
</evidence>
<dbReference type="EMBL" id="SMAH01000006">
    <property type="protein sequence ID" value="TCS98017.1"/>
    <property type="molecule type" value="Genomic_DNA"/>
</dbReference>
<dbReference type="SUPFAM" id="SSF110849">
    <property type="entry name" value="ParB/Sulfiredoxin"/>
    <property type="match status" value="1"/>
</dbReference>
<dbReference type="GO" id="GO:0003677">
    <property type="term" value="F:DNA binding"/>
    <property type="evidence" value="ECO:0007669"/>
    <property type="project" value="UniProtKB-KW"/>
</dbReference>
<dbReference type="RefSeq" id="WP_132962309.1">
    <property type="nucleotide sequence ID" value="NZ_DAIPFN010000014.1"/>
</dbReference>
<reference evidence="8 10" key="1">
    <citation type="submission" date="2019-03" db="EMBL/GenBank/DDBJ databases">
        <title>Genomic Encyclopedia of Type Strains, Phase IV (KMG-IV): sequencing the most valuable type-strain genomes for metagenomic binning, comparative biology and taxonomic classification.</title>
        <authorList>
            <person name="Goeker M."/>
        </authorList>
    </citation>
    <scope>NUCLEOTIDE SEQUENCE [LARGE SCALE GENOMIC DNA]</scope>
    <source>
        <strain evidence="8 10">DSM 12034</strain>
    </source>
</reference>
<dbReference type="InterPro" id="IPR003115">
    <property type="entry name" value="ParB_N"/>
</dbReference>
<feature type="coiled-coil region" evidence="5">
    <location>
        <begin position="263"/>
        <end position="290"/>
    </location>
</feature>
<feature type="region of interest" description="Disordered" evidence="6">
    <location>
        <begin position="1"/>
        <end position="45"/>
    </location>
</feature>
<sequence>MTPANKKPKGLGRGLDVLLGPSVDDASGDTPRELPLTDLVPGQYQPRTRMDEGALYELAESIRAQGIMQPVLVRRLPDEVAEARLQAWHTSAAGQPFAPTVPRGARPVYEIIAGERRFRAARLAGLEAVPVLVRDVSDEAAAAMALIENIQREDLNPLEQAQGLQRLIRDFGLTHEQAAQAIGRSRSAATNLLRLLQLAEPVQTMLLAGDLDMGHARALLSLDKATQITAANQIAAKGLSVREAEALAKRLGAAFALTPPRPKRDKSRDVRRLEEELSDLLAAQVEVRVKKRVKRAGRVDEQGELAIAFGSLDELDGLLQRLRALADG</sequence>
<evidence type="ECO:0000256" key="2">
    <source>
        <dbReference type="ARBA" id="ARBA00022829"/>
    </source>
</evidence>
<dbReference type="CDD" id="cd16393">
    <property type="entry name" value="SPO0J_N"/>
    <property type="match status" value="1"/>
</dbReference>
<evidence type="ECO:0000256" key="5">
    <source>
        <dbReference type="SAM" id="Coils"/>
    </source>
</evidence>
<keyword evidence="5" id="KW-0175">Coiled coil</keyword>
<dbReference type="GO" id="GO:0005694">
    <property type="term" value="C:chromosome"/>
    <property type="evidence" value="ECO:0007669"/>
    <property type="project" value="TreeGrafter"/>
</dbReference>
<dbReference type="Gene3D" id="3.90.1530.30">
    <property type="match status" value="1"/>
</dbReference>
<keyword evidence="11" id="KW-1185">Reference proteome</keyword>
<evidence type="ECO:0000313" key="8">
    <source>
        <dbReference type="EMBL" id="TCS98017.1"/>
    </source>
</evidence>
<dbReference type="Proteomes" id="UP000295536">
    <property type="component" value="Unassembled WGS sequence"/>
</dbReference>
<comment type="caution">
    <text evidence="8">The sequence shown here is derived from an EMBL/GenBank/DDBJ whole genome shotgun (WGS) entry which is preliminary data.</text>
</comment>
<comment type="function">
    <text evidence="4">Involved in chromosome partition. Localize to both poles of the predivisional cell following completion of DNA replication. Binds to the DNA origin of replication.</text>
</comment>
<dbReference type="NCBIfam" id="TIGR00180">
    <property type="entry name" value="parB_part"/>
    <property type="match status" value="1"/>
</dbReference>
<dbReference type="AlphaFoldDB" id="A0A4V2UW22"/>
<evidence type="ECO:0000256" key="6">
    <source>
        <dbReference type="SAM" id="MobiDB-lite"/>
    </source>
</evidence>
<dbReference type="Pfam" id="PF17762">
    <property type="entry name" value="HTH_ParB"/>
    <property type="match status" value="1"/>
</dbReference>
<feature type="compositionally biased region" description="Basic residues" evidence="6">
    <location>
        <begin position="1"/>
        <end position="10"/>
    </location>
</feature>
<keyword evidence="3" id="KW-0238">DNA-binding</keyword>
<evidence type="ECO:0000313" key="9">
    <source>
        <dbReference type="EMBL" id="TSE22524.1"/>
    </source>
</evidence>
<organism evidence="8 10">
    <name type="scientific">Tepidimonas ignava</name>
    <dbReference type="NCBI Taxonomy" id="114249"/>
    <lineage>
        <taxon>Bacteria</taxon>
        <taxon>Pseudomonadati</taxon>
        <taxon>Pseudomonadota</taxon>
        <taxon>Betaproteobacteria</taxon>
        <taxon>Burkholderiales</taxon>
        <taxon>Tepidimonas</taxon>
    </lineage>
</organism>
<comment type="similarity">
    <text evidence="1">Belongs to the ParB family.</text>
</comment>
<reference evidence="9 11" key="2">
    <citation type="submission" date="2019-07" db="EMBL/GenBank/DDBJ databases">
        <title>Tepidimonas ignava SPS-1037 draft genome.</title>
        <authorList>
            <person name="Da Costa M.S."/>
            <person name="Froufe H.J.C."/>
            <person name="Egas C."/>
            <person name="Albuquerque L."/>
        </authorList>
    </citation>
    <scope>NUCLEOTIDE SEQUENCE [LARGE SCALE GENOMIC DNA]</scope>
    <source>
        <strain evidence="9 11">SPS-1037</strain>
    </source>
</reference>
<proteinExistence type="inferred from homology"/>
<evidence type="ECO:0000256" key="4">
    <source>
        <dbReference type="ARBA" id="ARBA00025472"/>
    </source>
</evidence>
<dbReference type="Pfam" id="PF02195">
    <property type="entry name" value="ParB_N"/>
    <property type="match status" value="2"/>
</dbReference>
<dbReference type="Pfam" id="PF23552">
    <property type="entry name" value="ParB_C"/>
    <property type="match status" value="1"/>
</dbReference>
<dbReference type="InterPro" id="IPR004437">
    <property type="entry name" value="ParB/RepB/Spo0J"/>
</dbReference>
<name>A0A4V2UW22_9BURK</name>
<evidence type="ECO:0000256" key="1">
    <source>
        <dbReference type="ARBA" id="ARBA00006295"/>
    </source>
</evidence>
<gene>
    <name evidence="9" type="primary">parB</name>
    <name evidence="8" type="ORF">EDC36_1066</name>
    <name evidence="9" type="ORF">Tigna_00960</name>
</gene>
<dbReference type="GO" id="GO:0045881">
    <property type="term" value="P:positive regulation of sporulation resulting in formation of a cellular spore"/>
    <property type="evidence" value="ECO:0007669"/>
    <property type="project" value="TreeGrafter"/>
</dbReference>